<dbReference type="Pfam" id="PF10387">
    <property type="entry name" value="DUF2442"/>
    <property type="match status" value="1"/>
</dbReference>
<dbReference type="OrthoDB" id="337884at2"/>
<sequence length="99" mass="11098">MTVSPTHVRFDAGVMWVTLSDGRTLGVPLAWFPRLYHASPEQRAEVEISPRGLHWDALDEDISVAGLLVGRGDMTRGLRKRRERFPNAATSRWCARAPA</sequence>
<keyword evidence="2" id="KW-1185">Reference proteome</keyword>
<comment type="caution">
    <text evidence="1">The sequence shown here is derived from an EMBL/GenBank/DDBJ whole genome shotgun (WGS) entry which is preliminary data.</text>
</comment>
<dbReference type="InterPro" id="IPR018841">
    <property type="entry name" value="DUF2442"/>
</dbReference>
<dbReference type="Gene3D" id="3.30.2020.40">
    <property type="entry name" value="Uncharacterised protein PF10387, DUF2442"/>
    <property type="match status" value="1"/>
</dbReference>
<evidence type="ECO:0000313" key="1">
    <source>
        <dbReference type="EMBL" id="KAA5597307.1"/>
    </source>
</evidence>
<dbReference type="EMBL" id="VWPL01000033">
    <property type="protein sequence ID" value="KAA5597307.1"/>
    <property type="molecule type" value="Genomic_DNA"/>
</dbReference>
<dbReference type="Proteomes" id="UP000323886">
    <property type="component" value="Unassembled WGS sequence"/>
</dbReference>
<gene>
    <name evidence="1" type="ORF">F1193_14340</name>
</gene>
<evidence type="ECO:0000313" key="2">
    <source>
        <dbReference type="Proteomes" id="UP000323886"/>
    </source>
</evidence>
<reference evidence="1 2" key="1">
    <citation type="submission" date="2019-09" db="EMBL/GenBank/DDBJ databases">
        <title>Draft Whole-Genome sequence of Blastochloris sulfoviridis DSM 729.</title>
        <authorList>
            <person name="Meyer T.E."/>
            <person name="Kyndt J.A."/>
        </authorList>
    </citation>
    <scope>NUCLEOTIDE SEQUENCE [LARGE SCALE GENOMIC DNA]</scope>
    <source>
        <strain evidence="1 2">DSM 729</strain>
    </source>
</reference>
<dbReference type="AlphaFoldDB" id="A0A5M6HNE3"/>
<proteinExistence type="predicted"/>
<protein>
    <submittedName>
        <fullName evidence="1">DUF2442 domain-containing protein</fullName>
    </submittedName>
</protein>
<organism evidence="1 2">
    <name type="scientific">Blastochloris sulfoviridis</name>
    <dbReference type="NCBI Taxonomy" id="50712"/>
    <lineage>
        <taxon>Bacteria</taxon>
        <taxon>Pseudomonadati</taxon>
        <taxon>Pseudomonadota</taxon>
        <taxon>Alphaproteobacteria</taxon>
        <taxon>Hyphomicrobiales</taxon>
        <taxon>Blastochloridaceae</taxon>
        <taxon>Blastochloris</taxon>
    </lineage>
</organism>
<accession>A0A5M6HNE3</accession>
<name>A0A5M6HNE3_9HYPH</name>